<keyword evidence="6" id="KW-0067">ATP-binding</keyword>
<feature type="region of interest" description="Disordered" evidence="10">
    <location>
        <begin position="59"/>
        <end position="108"/>
    </location>
</feature>
<evidence type="ECO:0000256" key="2">
    <source>
        <dbReference type="ARBA" id="ARBA00022448"/>
    </source>
</evidence>
<dbReference type="GO" id="GO:0005868">
    <property type="term" value="C:cytoplasmic dynein complex"/>
    <property type="evidence" value="ECO:0007669"/>
    <property type="project" value="InterPro"/>
</dbReference>
<comment type="subcellular location">
    <subcellularLocation>
        <location evidence="1">Cytoplasm</location>
        <location evidence="1">Cytoskeleton</location>
    </subcellularLocation>
</comment>
<dbReference type="EMBL" id="JAUTXT010000008">
    <property type="protein sequence ID" value="KAK3676813.1"/>
    <property type="molecule type" value="Genomic_DNA"/>
</dbReference>
<gene>
    <name evidence="11" type="ORF">LTR78_003017</name>
</gene>
<keyword evidence="5" id="KW-0547">Nucleotide-binding</keyword>
<evidence type="ECO:0000256" key="8">
    <source>
        <dbReference type="ARBA" id="ARBA00023175"/>
    </source>
</evidence>
<accession>A0AAE0WS28</accession>
<evidence type="ECO:0000256" key="5">
    <source>
        <dbReference type="ARBA" id="ARBA00022741"/>
    </source>
</evidence>
<evidence type="ECO:0000256" key="4">
    <source>
        <dbReference type="ARBA" id="ARBA00022701"/>
    </source>
</evidence>
<evidence type="ECO:0000256" key="6">
    <source>
        <dbReference type="ARBA" id="ARBA00022840"/>
    </source>
</evidence>
<feature type="compositionally biased region" description="Polar residues" evidence="10">
    <location>
        <begin position="552"/>
        <end position="561"/>
    </location>
</feature>
<feature type="compositionally biased region" description="Low complexity" evidence="10">
    <location>
        <begin position="626"/>
        <end position="635"/>
    </location>
</feature>
<keyword evidence="9" id="KW-0206">Cytoskeleton</keyword>
<evidence type="ECO:0000256" key="9">
    <source>
        <dbReference type="ARBA" id="ARBA00023212"/>
    </source>
</evidence>
<dbReference type="Proteomes" id="UP001274830">
    <property type="component" value="Unassembled WGS sequence"/>
</dbReference>
<dbReference type="GO" id="GO:0005524">
    <property type="term" value="F:ATP binding"/>
    <property type="evidence" value="ECO:0007669"/>
    <property type="project" value="UniProtKB-KW"/>
</dbReference>
<keyword evidence="3" id="KW-0963">Cytoplasm</keyword>
<evidence type="ECO:0000313" key="12">
    <source>
        <dbReference type="Proteomes" id="UP001274830"/>
    </source>
</evidence>
<feature type="region of interest" description="Disordered" evidence="10">
    <location>
        <begin position="537"/>
        <end position="635"/>
    </location>
</feature>
<evidence type="ECO:0000256" key="7">
    <source>
        <dbReference type="ARBA" id="ARBA00023017"/>
    </source>
</evidence>
<evidence type="ECO:0000256" key="3">
    <source>
        <dbReference type="ARBA" id="ARBA00022490"/>
    </source>
</evidence>
<dbReference type="GO" id="GO:0000226">
    <property type="term" value="P:microtubule cytoskeleton organization"/>
    <property type="evidence" value="ECO:0007669"/>
    <property type="project" value="TreeGrafter"/>
</dbReference>
<dbReference type="InterPro" id="IPR008467">
    <property type="entry name" value="Dynein1_light_intermed_chain"/>
</dbReference>
<feature type="region of interest" description="Disordered" evidence="10">
    <location>
        <begin position="1"/>
        <end position="36"/>
    </location>
</feature>
<dbReference type="GO" id="GO:0045504">
    <property type="term" value="F:dynein heavy chain binding"/>
    <property type="evidence" value="ECO:0007669"/>
    <property type="project" value="TreeGrafter"/>
</dbReference>
<sequence length="635" mass="68659">MATLALPNSAGRSIPASRPRDDNTTRRKKEKRSDIWSNLLRQTREAQARSRTQTLQHRELIVCGGSPSDQRTFVRNLARPPPPAPLSRNRDRDRDQRPQRPKGEVKLSNSHAYGYGHVTLYCPPQQTAGMLLGGEAEEAVRMEVHTLPEPDGVYEGTLRRLLAIKSEGRGDGVEDDVGDEVGRGEWLQLLARSLLPPETADEDPMEVVKEHKLALTIVVQHVEAQESLERDGYREESFDYISQCLRTAVLPLSAALVYTSSSTPPQQPASTLSDVQKVIFTGMALDLAPLSPAPSKTTTTANRDDLAPKHNVVDRMAIVVPSGWDSLGKIRLLSETFSPEAVLDAWTTDLRIPVLIQPNPTQPDDPPEQASQPEYQANGGAERHEPEAEVYATSEVGDEDSELASRPTSPSKQSLSTIATFEQTILNPNAYKVAKPPQIQVTTKPTQQFLAEMRTHLLELEAQDTERAKNNPGSSSGVSTTAGAIHSSSTSTTRVAGLPSGGEQSGALENLGDVSFNVGGVNYNAVSASAAIERLKRPAQPSGLESPVIAASPSSGRNITPRQPRREDRAADVTPRSLQRSSARSTSGRDGSSTQPMDKLEVDKLEEYFASLMKKGTPSGGGTGSGSSTPSKAQR</sequence>
<comment type="caution">
    <text evidence="11">The sequence shown here is derived from an EMBL/GenBank/DDBJ whole genome shotgun (WGS) entry which is preliminary data.</text>
</comment>
<dbReference type="InterPro" id="IPR022780">
    <property type="entry name" value="Dynein_light_int_chain"/>
</dbReference>
<dbReference type="PANTHER" id="PTHR12688">
    <property type="entry name" value="DYNEIN LIGHT INTERMEDIATE CHAIN"/>
    <property type="match status" value="1"/>
</dbReference>
<feature type="compositionally biased region" description="Polar residues" evidence="10">
    <location>
        <begin position="406"/>
        <end position="415"/>
    </location>
</feature>
<feature type="region of interest" description="Disordered" evidence="10">
    <location>
        <begin position="465"/>
        <end position="501"/>
    </location>
</feature>
<dbReference type="GO" id="GO:0007018">
    <property type="term" value="P:microtubule-based movement"/>
    <property type="evidence" value="ECO:0007669"/>
    <property type="project" value="InterPro"/>
</dbReference>
<proteinExistence type="predicted"/>
<feature type="compositionally biased region" description="Basic and acidic residues" evidence="10">
    <location>
        <begin position="598"/>
        <end position="607"/>
    </location>
</feature>
<evidence type="ECO:0000256" key="1">
    <source>
        <dbReference type="ARBA" id="ARBA00004245"/>
    </source>
</evidence>
<protein>
    <submittedName>
        <fullName evidence="11">Uncharacterized protein</fullName>
    </submittedName>
</protein>
<dbReference type="Pfam" id="PF05783">
    <property type="entry name" value="DLIC"/>
    <property type="match status" value="2"/>
</dbReference>
<name>A0AAE0WS28_9PEZI</name>
<evidence type="ECO:0000313" key="11">
    <source>
        <dbReference type="EMBL" id="KAK3676813.1"/>
    </source>
</evidence>
<feature type="compositionally biased region" description="Low complexity" evidence="10">
    <location>
        <begin position="473"/>
        <end position="484"/>
    </location>
</feature>
<feature type="compositionally biased region" description="Basic and acidic residues" evidence="10">
    <location>
        <begin position="88"/>
        <end position="105"/>
    </location>
</feature>
<keyword evidence="4" id="KW-0493">Microtubule</keyword>
<keyword evidence="12" id="KW-1185">Reference proteome</keyword>
<evidence type="ECO:0000256" key="10">
    <source>
        <dbReference type="SAM" id="MobiDB-lite"/>
    </source>
</evidence>
<dbReference type="GO" id="GO:0005874">
    <property type="term" value="C:microtubule"/>
    <property type="evidence" value="ECO:0007669"/>
    <property type="project" value="UniProtKB-KW"/>
</dbReference>
<keyword evidence="7" id="KW-0243">Dynein</keyword>
<organism evidence="11 12">
    <name type="scientific">Recurvomyces mirabilis</name>
    <dbReference type="NCBI Taxonomy" id="574656"/>
    <lineage>
        <taxon>Eukaryota</taxon>
        <taxon>Fungi</taxon>
        <taxon>Dikarya</taxon>
        <taxon>Ascomycota</taxon>
        <taxon>Pezizomycotina</taxon>
        <taxon>Dothideomycetes</taxon>
        <taxon>Dothideomycetidae</taxon>
        <taxon>Mycosphaerellales</taxon>
        <taxon>Teratosphaeriaceae</taxon>
        <taxon>Recurvomyces</taxon>
    </lineage>
</organism>
<feature type="compositionally biased region" description="Polar residues" evidence="10">
    <location>
        <begin position="576"/>
        <end position="596"/>
    </location>
</feature>
<keyword evidence="2" id="KW-0813">Transport</keyword>
<dbReference type="PANTHER" id="PTHR12688:SF0">
    <property type="entry name" value="DYNEIN LIGHT INTERMEDIATE CHAIN"/>
    <property type="match status" value="1"/>
</dbReference>
<dbReference type="AlphaFoldDB" id="A0AAE0WS28"/>
<feature type="region of interest" description="Disordered" evidence="10">
    <location>
        <begin position="356"/>
        <end position="415"/>
    </location>
</feature>
<dbReference type="GO" id="GO:0035974">
    <property type="term" value="C:meiotic spindle pole body"/>
    <property type="evidence" value="ECO:0007669"/>
    <property type="project" value="TreeGrafter"/>
</dbReference>
<reference evidence="11" key="1">
    <citation type="submission" date="2023-07" db="EMBL/GenBank/DDBJ databases">
        <title>Black Yeasts Isolated from many extreme environments.</title>
        <authorList>
            <person name="Coleine C."/>
            <person name="Stajich J.E."/>
            <person name="Selbmann L."/>
        </authorList>
    </citation>
    <scope>NUCLEOTIDE SEQUENCE</scope>
    <source>
        <strain evidence="11">CCFEE 5485</strain>
    </source>
</reference>
<keyword evidence="8" id="KW-0505">Motor protein</keyword>